<dbReference type="InterPro" id="IPR051251">
    <property type="entry name" value="STK_FNIP-Repeat"/>
</dbReference>
<dbReference type="PANTHER" id="PTHR32134">
    <property type="entry name" value="FNIP REPEAT-CONTAINING PROTEIN"/>
    <property type="match status" value="1"/>
</dbReference>
<dbReference type="InterPro" id="IPR032675">
    <property type="entry name" value="LRR_dom_sf"/>
</dbReference>
<name>D3BS41_HETP5</name>
<dbReference type="InParanoid" id="D3BS41"/>
<dbReference type="EMBL" id="ADBJ01000051">
    <property type="protein sequence ID" value="EFA75778.1"/>
    <property type="molecule type" value="Genomic_DNA"/>
</dbReference>
<dbReference type="Proteomes" id="UP000001396">
    <property type="component" value="Unassembled WGS sequence"/>
</dbReference>
<gene>
    <name evidence="1" type="ORF">PPL_10833</name>
</gene>
<sequence>MIKDDLRCLKSIPSNVTTVYVTTKYDLEADQEYLYRLILESQSVTVLNGCNTLKYGLPKSIKSIIFNNFNEPLFKGSLPNTLEIINFEDRFFKQEILPGVLPVGLHKLYLNNYQHLIQAGVLPVGLRVLSLFKYQHEILPGILPVGLKRLSLSFYGFEIKPGVLPDGLREFSFGSSFGFQYDIQPGVLPSSLEYLSIDSFNPPVEPVETNLEDLQYSGKSFLPISWLQAISSLSNLQSLSIYIFHEVGHDNTIFNVNYLPPTLKTFYFTLRGTALRGTMPTSLKSIYLDCQYNINEIYPETKKYHLEFMECENNIIKLIPSNIKIDELIIRGESREPKITLPTGFGKIKLSFILTDLKDSTIEFGREDTIDHSLCSLRELHLPTFKDGPPKIVKLPNTIEYLNIGNNDLNDILHLIPSSLNTLVFDKQSEINISISNTIKSITNLIVKFEMFNIRTIRKLDDNYYVMYGECSRRLIARIFHHSKLDQILNNLQ</sequence>
<dbReference type="Pfam" id="PF05725">
    <property type="entry name" value="FNIP"/>
    <property type="match status" value="3"/>
</dbReference>
<dbReference type="InterPro" id="IPR008615">
    <property type="entry name" value="FNIP"/>
</dbReference>
<proteinExistence type="predicted"/>
<evidence type="ECO:0008006" key="3">
    <source>
        <dbReference type="Google" id="ProtNLM"/>
    </source>
</evidence>
<protein>
    <recommendedName>
        <fullName evidence="3">FNIP repeat-containing protein</fullName>
    </recommendedName>
</protein>
<reference evidence="1 2" key="1">
    <citation type="journal article" date="2011" name="Genome Res.">
        <title>Phylogeny-wide analysis of social amoeba genomes highlights ancient origins for complex intercellular communication.</title>
        <authorList>
            <person name="Heidel A.J."/>
            <person name="Lawal H.M."/>
            <person name="Felder M."/>
            <person name="Schilde C."/>
            <person name="Helps N.R."/>
            <person name="Tunggal B."/>
            <person name="Rivero F."/>
            <person name="John U."/>
            <person name="Schleicher M."/>
            <person name="Eichinger L."/>
            <person name="Platzer M."/>
            <person name="Noegel A.A."/>
            <person name="Schaap P."/>
            <person name="Gloeckner G."/>
        </authorList>
    </citation>
    <scope>NUCLEOTIDE SEQUENCE [LARGE SCALE GENOMIC DNA]</scope>
    <source>
        <strain evidence="2">ATCC 26659 / Pp 5 / PN500</strain>
    </source>
</reference>
<evidence type="ECO:0000313" key="1">
    <source>
        <dbReference type="EMBL" id="EFA75778.1"/>
    </source>
</evidence>
<comment type="caution">
    <text evidence="1">The sequence shown here is derived from an EMBL/GenBank/DDBJ whole genome shotgun (WGS) entry which is preliminary data.</text>
</comment>
<accession>D3BS41</accession>
<organism evidence="1 2">
    <name type="scientific">Heterostelium pallidum (strain ATCC 26659 / Pp 5 / PN500)</name>
    <name type="common">Cellular slime mold</name>
    <name type="synonym">Polysphondylium pallidum</name>
    <dbReference type="NCBI Taxonomy" id="670386"/>
    <lineage>
        <taxon>Eukaryota</taxon>
        <taxon>Amoebozoa</taxon>
        <taxon>Evosea</taxon>
        <taxon>Eumycetozoa</taxon>
        <taxon>Dictyostelia</taxon>
        <taxon>Acytosteliales</taxon>
        <taxon>Acytosteliaceae</taxon>
        <taxon>Heterostelium</taxon>
    </lineage>
</organism>
<dbReference type="PANTHER" id="PTHR32134:SF92">
    <property type="entry name" value="FNIP REPEAT-CONTAINING PROTEIN"/>
    <property type="match status" value="1"/>
</dbReference>
<dbReference type="Gene3D" id="3.80.10.10">
    <property type="entry name" value="Ribonuclease Inhibitor"/>
    <property type="match status" value="1"/>
</dbReference>
<dbReference type="FunCoup" id="D3BS41">
    <property type="interactions" value="38"/>
</dbReference>
<dbReference type="RefSeq" id="XP_020427912.1">
    <property type="nucleotide sequence ID" value="XM_020581596.1"/>
</dbReference>
<dbReference type="GeneID" id="31366302"/>
<dbReference type="SUPFAM" id="SSF52058">
    <property type="entry name" value="L domain-like"/>
    <property type="match status" value="1"/>
</dbReference>
<evidence type="ECO:0000313" key="2">
    <source>
        <dbReference type="Proteomes" id="UP000001396"/>
    </source>
</evidence>
<keyword evidence="2" id="KW-1185">Reference proteome</keyword>
<dbReference type="AlphaFoldDB" id="D3BS41"/>